<dbReference type="Gene3D" id="3.20.20.140">
    <property type="entry name" value="Metal-dependent hydrolases"/>
    <property type="match status" value="1"/>
</dbReference>
<dbReference type="PANTHER" id="PTHR43794">
    <property type="entry name" value="AMINOHYDROLASE SSNA-RELATED"/>
    <property type="match status" value="1"/>
</dbReference>
<dbReference type="PANTHER" id="PTHR43794:SF11">
    <property type="entry name" value="AMIDOHYDROLASE-RELATED DOMAIN-CONTAINING PROTEIN"/>
    <property type="match status" value="1"/>
</dbReference>
<evidence type="ECO:0000256" key="1">
    <source>
        <dbReference type="ARBA" id="ARBA00006745"/>
    </source>
</evidence>
<evidence type="ECO:0000259" key="3">
    <source>
        <dbReference type="Pfam" id="PF01979"/>
    </source>
</evidence>
<dbReference type="AlphaFoldDB" id="H0G706"/>
<dbReference type="Proteomes" id="UP000004038">
    <property type="component" value="Unassembled WGS sequence"/>
</dbReference>
<dbReference type="PATRIC" id="fig|1107881.3.peg.5353"/>
<dbReference type="RefSeq" id="WP_003533979.1">
    <property type="nucleotide sequence ID" value="NZ_AGVV01000073.1"/>
</dbReference>
<dbReference type="SUPFAM" id="SSF51556">
    <property type="entry name" value="Metallo-dependent hydrolases"/>
    <property type="match status" value="1"/>
</dbReference>
<proteinExistence type="inferred from homology"/>
<dbReference type="Pfam" id="PF01979">
    <property type="entry name" value="Amidohydro_1"/>
    <property type="match status" value="1"/>
</dbReference>
<dbReference type="EMBL" id="AGVV01000073">
    <property type="protein sequence ID" value="EHK74908.1"/>
    <property type="molecule type" value="Genomic_DNA"/>
</dbReference>
<dbReference type="GO" id="GO:0016810">
    <property type="term" value="F:hydrolase activity, acting on carbon-nitrogen (but not peptide) bonds"/>
    <property type="evidence" value="ECO:0007669"/>
    <property type="project" value="InterPro"/>
</dbReference>
<keyword evidence="2" id="KW-0378">Hydrolase</keyword>
<dbReference type="Gene3D" id="2.30.40.10">
    <property type="entry name" value="Urease, subunit C, domain 1"/>
    <property type="match status" value="1"/>
</dbReference>
<comment type="similarity">
    <text evidence="1">Belongs to the metallo-dependent hydrolases superfamily. ATZ/TRZ family.</text>
</comment>
<evidence type="ECO:0000313" key="4">
    <source>
        <dbReference type="EMBL" id="EHK74908.1"/>
    </source>
</evidence>
<feature type="domain" description="Amidohydrolase-related" evidence="3">
    <location>
        <begin position="55"/>
        <end position="408"/>
    </location>
</feature>
<name>H0G706_RHIML</name>
<dbReference type="InterPro" id="IPR011059">
    <property type="entry name" value="Metal-dep_hydrolase_composite"/>
</dbReference>
<protein>
    <recommendedName>
        <fullName evidence="3">Amidohydrolase-related domain-containing protein</fullName>
    </recommendedName>
</protein>
<sequence length="475" mass="51359">MPRKMLIKNGLVVTLDGPRGDGEKLAILLEGPRIVAIDREIEAGDAEIVDASNMLVMPGFVDTHRHTWQTMLRGLASDWSLAQYAKGAHATFKHLYTPSDIYLGNLLGRIEALSSGITTMLDWSHGISSPEHADAAAQGLIDAPGRSVFGYSAHFGFPNNTPIDEDLRRLRETVFSRNDGLVTLALGLRGPQYTSIERTEADVRLARDLDLNVTVHGGSAGWGKNRPVGRMFERGLLDRRTTVVHCNTIGDDEIAMMGDCGCTASVSPFVEIQMGFGWPATGRLLARGIRPSLSIDTCTAVCGDMFRTMNTALIAQRGLDNEEKGSAPDQQGLDLRCRDVVEFATIEGARACGLDRRIGTLEVGKEADLIFLKMDDPTVFPVNYPLGMVAISGHPGLVDSVMVAGQFVKRGGHLIGVDLPRLQALGVDSRERLIARAKAQHDADLALALDGRWHPPTADYTAAAVTGRNTVSGRD</sequence>
<evidence type="ECO:0000313" key="5">
    <source>
        <dbReference type="Proteomes" id="UP000004038"/>
    </source>
</evidence>
<accession>H0G706</accession>
<dbReference type="InterPro" id="IPR032466">
    <property type="entry name" value="Metal_Hydrolase"/>
</dbReference>
<evidence type="ECO:0000256" key="2">
    <source>
        <dbReference type="ARBA" id="ARBA00022801"/>
    </source>
</evidence>
<dbReference type="NCBIfam" id="NF006056">
    <property type="entry name" value="PRK08204.1"/>
    <property type="match status" value="1"/>
</dbReference>
<dbReference type="SUPFAM" id="SSF51338">
    <property type="entry name" value="Composite domain of metallo-dependent hydrolases"/>
    <property type="match status" value="1"/>
</dbReference>
<organism evidence="4 5">
    <name type="scientific">Sinorhizobium meliloti CCNWSX0020</name>
    <dbReference type="NCBI Taxonomy" id="1107881"/>
    <lineage>
        <taxon>Bacteria</taxon>
        <taxon>Pseudomonadati</taxon>
        <taxon>Pseudomonadota</taxon>
        <taxon>Alphaproteobacteria</taxon>
        <taxon>Hyphomicrobiales</taxon>
        <taxon>Rhizobiaceae</taxon>
        <taxon>Sinorhizobium/Ensifer group</taxon>
        <taxon>Sinorhizobium</taxon>
    </lineage>
</organism>
<gene>
    <name evidence="4" type="ORF">SM0020_26421</name>
</gene>
<reference evidence="4 5" key="1">
    <citation type="journal article" date="2012" name="J. Bacteriol.">
        <title>Draft Genome Sequence of Sinorhizobium meliloti CCNWSX0020, a Nitrogen-Fixing Symbiont with Copper Tolerance Capability Isolated from Lead-Zinc Mine Tailings.</title>
        <authorList>
            <person name="Li Z."/>
            <person name="Ma Z."/>
            <person name="Hao X."/>
            <person name="Wei G."/>
        </authorList>
    </citation>
    <scope>NUCLEOTIDE SEQUENCE [LARGE SCALE GENOMIC DNA]</scope>
    <source>
        <strain evidence="4 5">CCNWSX0020</strain>
    </source>
</reference>
<dbReference type="InterPro" id="IPR006680">
    <property type="entry name" value="Amidohydro-rel"/>
</dbReference>
<dbReference type="InterPro" id="IPR050287">
    <property type="entry name" value="MTA/SAH_deaminase"/>
</dbReference>